<evidence type="ECO:0000313" key="3">
    <source>
        <dbReference type="EMBL" id="KOX94451.1"/>
    </source>
</evidence>
<dbReference type="InterPro" id="IPR035402">
    <property type="entry name" value="DgcN-like_N"/>
</dbReference>
<proteinExistence type="predicted"/>
<organism evidence="3 4">
    <name type="scientific">Haloarcula rubripromontorii</name>
    <dbReference type="NCBI Taxonomy" id="1705562"/>
    <lineage>
        <taxon>Archaea</taxon>
        <taxon>Methanobacteriati</taxon>
        <taxon>Methanobacteriota</taxon>
        <taxon>Stenosarchaea group</taxon>
        <taxon>Halobacteria</taxon>
        <taxon>Halobacteriales</taxon>
        <taxon>Haloarculaceae</taxon>
        <taxon>Haloarcula</taxon>
    </lineage>
</organism>
<name>A0A0M9ANU7_9EURY</name>
<evidence type="ECO:0000259" key="2">
    <source>
        <dbReference type="Pfam" id="PF17396"/>
    </source>
</evidence>
<dbReference type="Pfam" id="PF17396">
    <property type="entry name" value="DUF1611_N"/>
    <property type="match status" value="1"/>
</dbReference>
<dbReference type="STRING" id="1705562.AMS69_00910"/>
<dbReference type="Gene3D" id="3.40.50.720">
    <property type="entry name" value="NAD(P)-binding Rossmann-like Domain"/>
    <property type="match status" value="1"/>
</dbReference>
<dbReference type="Gene3D" id="3.40.50.300">
    <property type="entry name" value="P-loop containing nucleotide triphosphate hydrolases"/>
    <property type="match status" value="1"/>
</dbReference>
<evidence type="ECO:0000313" key="4">
    <source>
        <dbReference type="Proteomes" id="UP000037729"/>
    </source>
</evidence>
<dbReference type="PATRIC" id="fig|1705562.3.peg.1120"/>
<feature type="domain" description="D-glutamate N-acetyltransferase-like C-terminal" evidence="1">
    <location>
        <begin position="133"/>
        <end position="327"/>
    </location>
</feature>
<keyword evidence="4" id="KW-1185">Reference proteome</keyword>
<dbReference type="PANTHER" id="PTHR40690:SF1">
    <property type="entry name" value="DUF1611 DOMAIN-CONTAINING PROTEIN"/>
    <property type="match status" value="1"/>
</dbReference>
<dbReference type="AlphaFoldDB" id="A0A0M9ANU7"/>
<dbReference type="EMBL" id="LIUF01000001">
    <property type="protein sequence ID" value="KOX94451.1"/>
    <property type="molecule type" value="Genomic_DNA"/>
</dbReference>
<evidence type="ECO:0008006" key="5">
    <source>
        <dbReference type="Google" id="ProtNLM"/>
    </source>
</evidence>
<accession>A0A0M9ANU7</accession>
<dbReference type="PIRSF" id="PIRSF026760">
    <property type="entry name" value="UCP026760"/>
    <property type="match status" value="1"/>
</dbReference>
<dbReference type="PANTHER" id="PTHR40690">
    <property type="entry name" value="GLL3100 PROTEIN"/>
    <property type="match status" value="1"/>
</dbReference>
<dbReference type="OrthoDB" id="30617at2157"/>
<reference evidence="3 4" key="1">
    <citation type="submission" date="2015-08" db="EMBL/GenBank/DDBJ databases">
        <title>Genomes of Isolates from Cabo Rojo, PR.</title>
        <authorList>
            <person name="Sanchez-Nieves R.L."/>
            <person name="Montalvo-Rodriguez R."/>
        </authorList>
    </citation>
    <scope>NUCLEOTIDE SEQUENCE [LARGE SCALE GENOMIC DNA]</scope>
    <source>
        <strain evidence="3 4">SL3</strain>
    </source>
</reference>
<comment type="caution">
    <text evidence="3">The sequence shown here is derived from an EMBL/GenBank/DDBJ whole genome shotgun (WGS) entry which is preliminary data.</text>
</comment>
<dbReference type="InterPro" id="IPR035086">
    <property type="entry name" value="DgcN-like_C"/>
</dbReference>
<dbReference type="Pfam" id="PF07755">
    <property type="entry name" value="DUF1611"/>
    <property type="match status" value="1"/>
</dbReference>
<dbReference type="InterPro" id="IPR011669">
    <property type="entry name" value="DgcN-like"/>
</dbReference>
<dbReference type="SUPFAM" id="SSF52540">
    <property type="entry name" value="P-loop containing nucleoside triphosphate hydrolases"/>
    <property type="match status" value="1"/>
</dbReference>
<protein>
    <recommendedName>
        <fullName evidence="5">DUF1611 domain-containing protein</fullName>
    </recommendedName>
</protein>
<dbReference type="Proteomes" id="UP000037729">
    <property type="component" value="Unassembled WGS sequence"/>
</dbReference>
<dbReference type="InterPro" id="IPR027417">
    <property type="entry name" value="P-loop_NTPase"/>
</dbReference>
<evidence type="ECO:0000259" key="1">
    <source>
        <dbReference type="Pfam" id="PF07755"/>
    </source>
</evidence>
<feature type="domain" description="D-glutamate N-acetyltransferase-like N-terminal" evidence="2">
    <location>
        <begin position="35"/>
        <end position="127"/>
    </location>
</feature>
<dbReference type="RefSeq" id="WP_053966222.1">
    <property type="nucleotide sequence ID" value="NZ_LIUF01000001.1"/>
</dbReference>
<sequence>MAVAILTHDAFPDRAKTAVGLLRYGDRAVHALVDRERAGQRVNEALPDVQDAPIVASMADAPEVDALVIGISPIGGEFDESWREDVRTALERGCDVYSGLHDFLADDEEFARLAAEHDAELHDLRKPPEDLTVAAGTAGDVDATVVTTVGTDCSTGKMTASFEIRDAARERGLDAAVVPTGQTGIAITGWGIVIDRVIADYAAGAVERLVEEAQAADLLVVEGQGALAHPAYSGVTTSILHGSVPDALVMCHEAGREAIHGYESFDLPPLSEYVDIYERLAAPISDASVVAGMLNTRHLDDGAAADAVAGYSDALDAPATDPVRHGVPDEVLDAIL</sequence>
<gene>
    <name evidence="3" type="ORF">AMS69_00910</name>
</gene>